<dbReference type="GO" id="GO:0034069">
    <property type="term" value="F:aminoglycoside N-acetyltransferase activity"/>
    <property type="evidence" value="ECO:0007669"/>
    <property type="project" value="TreeGrafter"/>
</dbReference>
<name>A0AAN1XZD5_UNVUL</name>
<keyword evidence="3" id="KW-1185">Reference proteome</keyword>
<dbReference type="EMBL" id="AP025523">
    <property type="protein sequence ID" value="BDE08192.1"/>
    <property type="molecule type" value="Genomic_DNA"/>
</dbReference>
<dbReference type="InterPro" id="IPR036527">
    <property type="entry name" value="SCP2_sterol-bd_dom_sf"/>
</dbReference>
<dbReference type="PANTHER" id="PTHR37817:SF1">
    <property type="entry name" value="N-ACETYLTRANSFERASE EIS"/>
    <property type="match status" value="1"/>
</dbReference>
<dbReference type="InterPro" id="IPR000182">
    <property type="entry name" value="GNAT_dom"/>
</dbReference>
<dbReference type="RefSeq" id="WP_317995738.1">
    <property type="nucleotide sequence ID" value="NZ_AP025523.1"/>
</dbReference>
<evidence type="ECO:0000313" key="2">
    <source>
        <dbReference type="EMBL" id="BDE08192.1"/>
    </source>
</evidence>
<dbReference type="InterPro" id="IPR025559">
    <property type="entry name" value="Eis_dom"/>
</dbReference>
<dbReference type="InterPro" id="IPR016181">
    <property type="entry name" value="Acyl_CoA_acyltransferase"/>
</dbReference>
<dbReference type="Gene3D" id="3.30.1050.10">
    <property type="entry name" value="SCP2 sterol-binding domain"/>
    <property type="match status" value="1"/>
</dbReference>
<dbReference type="CDD" id="cd04301">
    <property type="entry name" value="NAT_SF"/>
    <property type="match status" value="1"/>
</dbReference>
<dbReference type="PANTHER" id="PTHR37817">
    <property type="entry name" value="N-ACETYLTRANSFERASE EIS"/>
    <property type="match status" value="1"/>
</dbReference>
<dbReference type="PROSITE" id="PS51186">
    <property type="entry name" value="GNAT"/>
    <property type="match status" value="1"/>
</dbReference>
<feature type="domain" description="N-acetyltransferase" evidence="1">
    <location>
        <begin position="10"/>
        <end position="159"/>
    </location>
</feature>
<evidence type="ECO:0000259" key="1">
    <source>
        <dbReference type="PROSITE" id="PS51186"/>
    </source>
</evidence>
<dbReference type="Proteomes" id="UP001317532">
    <property type="component" value="Chromosome"/>
</dbReference>
<reference evidence="2 3" key="1">
    <citation type="journal article" date="2022" name="ISME Commun">
        <title>Vulcanimicrobium alpinus gen. nov. sp. nov., the first cultivated representative of the candidate phylum 'Eremiobacterota', is a metabolically versatile aerobic anoxygenic phototroph.</title>
        <authorList>
            <person name="Yabe S."/>
            <person name="Muto K."/>
            <person name="Abe K."/>
            <person name="Yokota A."/>
            <person name="Staudigel H."/>
            <person name="Tebo B.M."/>
        </authorList>
    </citation>
    <scope>NUCLEOTIDE SEQUENCE [LARGE SCALE GENOMIC DNA]</scope>
    <source>
        <strain evidence="2 3">WC8-2</strain>
    </source>
</reference>
<dbReference type="Gene3D" id="3.40.630.30">
    <property type="match status" value="2"/>
</dbReference>
<sequence>MAVAIDAPAMRVVASDDAVIPELARVMVDAYPVMGVTTADAFAAFVERVRSATEDPVRDVAAERNGEVVGGMRLYDFVMNVRGSDAATGGVGAVAVALAHKRQGVARAMLAWYLHWYHKRGAPFAILHPFWSDFYRALGFGYGTPTHRFRFVPRTLRNDGARGTVRALHAGDLDAVLACSERIRTVTNGLVQRYRGVTEKALAELSTRHVGVEDAGVLRGFMQTSLTLGHRDVTNRNVLVVRDFQAEDGAAAGALLGYLRAQHDQFMEIAIETQDPSFFLASTDPRDRSDRVLAPPAAHRVAETGLGIMYRLLDVPAAFAYLPRPAQPFALRVIVDDTFFAPTAFDGTFRCDASGIRPDEHAAPDATLSVAIPELSSLVAGSLRLRDVARHRLATVEPASALPRVAELFDTQTPPVCTTRF</sequence>
<dbReference type="InterPro" id="IPR051554">
    <property type="entry name" value="Acetyltransferase_Eis"/>
</dbReference>
<dbReference type="Pfam" id="PF13527">
    <property type="entry name" value="Acetyltransf_9"/>
    <property type="match status" value="1"/>
</dbReference>
<dbReference type="GO" id="GO:0030649">
    <property type="term" value="P:aminoglycoside antibiotic catabolic process"/>
    <property type="evidence" value="ECO:0007669"/>
    <property type="project" value="TreeGrafter"/>
</dbReference>
<dbReference type="KEGG" id="vab:WPS_34680"/>
<evidence type="ECO:0000313" key="3">
    <source>
        <dbReference type="Proteomes" id="UP001317532"/>
    </source>
</evidence>
<dbReference type="SUPFAM" id="SSF55729">
    <property type="entry name" value="Acyl-CoA N-acyltransferases (Nat)"/>
    <property type="match status" value="1"/>
</dbReference>
<dbReference type="SUPFAM" id="SSF55718">
    <property type="entry name" value="SCP-like"/>
    <property type="match status" value="1"/>
</dbReference>
<dbReference type="Pfam" id="PF13530">
    <property type="entry name" value="SCP2_2"/>
    <property type="match status" value="1"/>
</dbReference>
<dbReference type="AlphaFoldDB" id="A0AAN1XZD5"/>
<gene>
    <name evidence="2" type="ORF">WPS_34680</name>
</gene>
<accession>A0AAN1XZD5</accession>
<proteinExistence type="predicted"/>
<organism evidence="2 3">
    <name type="scientific">Vulcanimicrobium alpinum</name>
    <dbReference type="NCBI Taxonomy" id="3016050"/>
    <lineage>
        <taxon>Bacteria</taxon>
        <taxon>Bacillati</taxon>
        <taxon>Vulcanimicrobiota</taxon>
        <taxon>Vulcanimicrobiia</taxon>
        <taxon>Vulcanimicrobiales</taxon>
        <taxon>Vulcanimicrobiaceae</taxon>
        <taxon>Vulcanimicrobium</taxon>
    </lineage>
</organism>
<protein>
    <recommendedName>
        <fullName evidence="1">N-acetyltransferase domain-containing protein</fullName>
    </recommendedName>
</protein>